<protein>
    <recommendedName>
        <fullName evidence="4">WW domain-containing protein</fullName>
    </recommendedName>
</protein>
<dbReference type="SMART" id="SM00456">
    <property type="entry name" value="WW"/>
    <property type="match status" value="2"/>
</dbReference>
<sequence length="684" mass="75507">MLLGTAGKTLRAPRSLQSSSTRMAYTFCRMENPQLALQQIYEIYKAKRQQALVAGGSDAAETTVAGFSQSLVDTFENGLAVDVVTYRLGYDRLTHAAYECNRHEQQNNTFSEHKPVDKIRFLQSICQPLKGVELWQRHLEKTFGSTFTSCPARSRILGYLQQPKGLLEVKACLKANVPLHGVSQANCGIQACRDFYHELDKLKRGSKPLAEPGASLEEAPEADADPSADDAPSKLDMAMADATAEMDPEESAVVMMTSSFFDQIFLYDDEGSFDQSLKERVFPTWRVIFFVHVQTSRVSVSMKYLTLIAELVKTSKLERFVIEIPVGKRFDLLGAVQKKLLELFGAEGYVVSVTGSSTAQSKNNTANSSESLRLRCLHSACKHRPVKEADDVKMQLLNAGPGNDAVELPSEKWPAAGGEMKVLLPNERAEELDREGALKEIANETKATVHLHDAVGGLHQICEGHRLLTLRGQRGAEIQAAVQAVLAKVKGRKSGTELKVLLPRFLASVVIGKRGANIKELQRETGTNVQVEAGDMGMDRVTTVSGSLTSICNALGRIHRFGTAEGEGDEEEAPEPDTELVRPLSGRDEGLENGRRSRTRTPEPAADLPSTPPAPWELKEHPEAPGEYYYLNTETGETTWERPEAKMPPPAPWTLQEHPEAPGEFYFLNEETGVTCWELPENER</sequence>
<dbReference type="EMBL" id="CAXAMN010008347">
    <property type="protein sequence ID" value="CAK9024836.1"/>
    <property type="molecule type" value="Genomic_DNA"/>
</dbReference>
<accession>A0ABP0KDF9</accession>
<feature type="region of interest" description="Disordered" evidence="3">
    <location>
        <begin position="564"/>
        <end position="625"/>
    </location>
</feature>
<dbReference type="Pfam" id="PF00397">
    <property type="entry name" value="WW"/>
    <property type="match status" value="1"/>
</dbReference>
<dbReference type="Gene3D" id="2.20.70.10">
    <property type="match status" value="1"/>
</dbReference>
<dbReference type="CDD" id="cd00201">
    <property type="entry name" value="WW"/>
    <property type="match status" value="2"/>
</dbReference>
<keyword evidence="2" id="KW-0694">RNA-binding</keyword>
<proteinExistence type="predicted"/>
<dbReference type="SMART" id="SM00322">
    <property type="entry name" value="KH"/>
    <property type="match status" value="1"/>
</dbReference>
<evidence type="ECO:0000313" key="6">
    <source>
        <dbReference type="Proteomes" id="UP001642484"/>
    </source>
</evidence>
<feature type="compositionally biased region" description="Acidic residues" evidence="3">
    <location>
        <begin position="218"/>
        <end position="228"/>
    </location>
</feature>
<dbReference type="PANTHER" id="PTHR10288">
    <property type="entry name" value="KH DOMAIN CONTAINING RNA BINDING PROTEIN"/>
    <property type="match status" value="1"/>
</dbReference>
<name>A0ABP0KDF9_9DINO</name>
<feature type="domain" description="WW" evidence="4">
    <location>
        <begin position="647"/>
        <end position="682"/>
    </location>
</feature>
<dbReference type="InterPro" id="IPR036020">
    <property type="entry name" value="WW_dom_sf"/>
</dbReference>
<evidence type="ECO:0000256" key="1">
    <source>
        <dbReference type="ARBA" id="ARBA00022737"/>
    </source>
</evidence>
<dbReference type="SUPFAM" id="SSF51045">
    <property type="entry name" value="WW domain"/>
    <property type="match status" value="1"/>
</dbReference>
<evidence type="ECO:0000256" key="3">
    <source>
        <dbReference type="SAM" id="MobiDB-lite"/>
    </source>
</evidence>
<feature type="region of interest" description="Disordered" evidence="3">
    <location>
        <begin position="639"/>
        <end position="658"/>
    </location>
</feature>
<comment type="caution">
    <text evidence="5">The sequence shown here is derived from an EMBL/GenBank/DDBJ whole genome shotgun (WGS) entry which is preliminary data.</text>
</comment>
<feature type="domain" description="WW" evidence="4">
    <location>
        <begin position="610"/>
        <end position="645"/>
    </location>
</feature>
<dbReference type="PROSITE" id="PS50020">
    <property type="entry name" value="WW_DOMAIN_2"/>
    <property type="match status" value="2"/>
</dbReference>
<feature type="compositionally biased region" description="Basic and acidic residues" evidence="3">
    <location>
        <begin position="585"/>
        <end position="595"/>
    </location>
</feature>
<feature type="compositionally biased region" description="Acidic residues" evidence="3">
    <location>
        <begin position="566"/>
        <end position="578"/>
    </location>
</feature>
<keyword evidence="1" id="KW-0677">Repeat</keyword>
<dbReference type="InterPro" id="IPR036612">
    <property type="entry name" value="KH_dom_type_1_sf"/>
</dbReference>
<gene>
    <name evidence="5" type="ORF">CCMP2556_LOCUS15786</name>
</gene>
<dbReference type="Pfam" id="PF00013">
    <property type="entry name" value="KH_1"/>
    <property type="match status" value="1"/>
</dbReference>
<dbReference type="InterPro" id="IPR001202">
    <property type="entry name" value="WW_dom"/>
</dbReference>
<dbReference type="Gene3D" id="3.30.310.210">
    <property type="match status" value="1"/>
</dbReference>
<dbReference type="InterPro" id="IPR004087">
    <property type="entry name" value="KH_dom"/>
</dbReference>
<keyword evidence="6" id="KW-1185">Reference proteome</keyword>
<organism evidence="5 6">
    <name type="scientific">Durusdinium trenchii</name>
    <dbReference type="NCBI Taxonomy" id="1381693"/>
    <lineage>
        <taxon>Eukaryota</taxon>
        <taxon>Sar</taxon>
        <taxon>Alveolata</taxon>
        <taxon>Dinophyceae</taxon>
        <taxon>Suessiales</taxon>
        <taxon>Symbiodiniaceae</taxon>
        <taxon>Durusdinium</taxon>
    </lineage>
</organism>
<dbReference type="PROSITE" id="PS50084">
    <property type="entry name" value="KH_TYPE_1"/>
    <property type="match status" value="1"/>
</dbReference>
<dbReference type="InterPro" id="IPR004088">
    <property type="entry name" value="KH_dom_type_1"/>
</dbReference>
<feature type="region of interest" description="Disordered" evidence="3">
    <location>
        <begin position="207"/>
        <end position="233"/>
    </location>
</feature>
<dbReference type="Proteomes" id="UP001642484">
    <property type="component" value="Unassembled WGS sequence"/>
</dbReference>
<evidence type="ECO:0000313" key="5">
    <source>
        <dbReference type="EMBL" id="CAK9024836.1"/>
    </source>
</evidence>
<evidence type="ECO:0000256" key="2">
    <source>
        <dbReference type="PROSITE-ProRule" id="PRU00117"/>
    </source>
</evidence>
<dbReference type="SUPFAM" id="SSF54791">
    <property type="entry name" value="Eukaryotic type KH-domain (KH-domain type I)"/>
    <property type="match status" value="1"/>
</dbReference>
<evidence type="ECO:0000259" key="4">
    <source>
        <dbReference type="PROSITE" id="PS50020"/>
    </source>
</evidence>
<reference evidence="5 6" key="1">
    <citation type="submission" date="2024-02" db="EMBL/GenBank/DDBJ databases">
        <authorList>
            <person name="Chen Y."/>
            <person name="Shah S."/>
            <person name="Dougan E. K."/>
            <person name="Thang M."/>
            <person name="Chan C."/>
        </authorList>
    </citation>
    <scope>NUCLEOTIDE SEQUENCE [LARGE SCALE GENOMIC DNA]</scope>
</reference>